<name>A0A9D1DB06_9FIRM</name>
<dbReference type="GO" id="GO:0008236">
    <property type="term" value="F:serine-type peptidase activity"/>
    <property type="evidence" value="ECO:0007669"/>
    <property type="project" value="InterPro"/>
</dbReference>
<gene>
    <name evidence="3" type="ORF">IAB90_00245</name>
</gene>
<dbReference type="SUPFAM" id="SSF52096">
    <property type="entry name" value="ClpP/crotonase"/>
    <property type="match status" value="1"/>
</dbReference>
<dbReference type="PANTHER" id="PTHR32060:SF30">
    <property type="entry name" value="CARBOXY-TERMINAL PROCESSING PROTEASE CTPA"/>
    <property type="match status" value="1"/>
</dbReference>
<accession>A0A9D1DB06</accession>
<dbReference type="Gene3D" id="3.90.226.10">
    <property type="entry name" value="2-enoyl-CoA Hydratase, Chain A, domain 1"/>
    <property type="match status" value="1"/>
</dbReference>
<dbReference type="InterPro" id="IPR005151">
    <property type="entry name" value="Tail-specific_protease"/>
</dbReference>
<dbReference type="GO" id="GO:0006508">
    <property type="term" value="P:proteolysis"/>
    <property type="evidence" value="ECO:0007669"/>
    <property type="project" value="InterPro"/>
</dbReference>
<reference evidence="3" key="2">
    <citation type="journal article" date="2021" name="PeerJ">
        <title>Extensive microbial diversity within the chicken gut microbiome revealed by metagenomics and culture.</title>
        <authorList>
            <person name="Gilroy R."/>
            <person name="Ravi A."/>
            <person name="Getino M."/>
            <person name="Pursley I."/>
            <person name="Horton D.L."/>
            <person name="Alikhan N.F."/>
            <person name="Baker D."/>
            <person name="Gharbi K."/>
            <person name="Hall N."/>
            <person name="Watson M."/>
            <person name="Adriaenssens E.M."/>
            <person name="Foster-Nyarko E."/>
            <person name="Jarju S."/>
            <person name="Secka A."/>
            <person name="Antonio M."/>
            <person name="Oren A."/>
            <person name="Chaudhuri R.R."/>
            <person name="La Ragione R."/>
            <person name="Hildebrand F."/>
            <person name="Pallen M.J."/>
        </authorList>
    </citation>
    <scope>NUCLEOTIDE SEQUENCE</scope>
    <source>
        <strain evidence="3">ChiW25-3613</strain>
    </source>
</reference>
<proteinExistence type="predicted"/>
<keyword evidence="1" id="KW-0812">Transmembrane</keyword>
<feature type="domain" description="Tail specific protease" evidence="2">
    <location>
        <begin position="194"/>
        <end position="419"/>
    </location>
</feature>
<keyword evidence="1" id="KW-0472">Membrane</keyword>
<dbReference type="AlphaFoldDB" id="A0A9D1DB06"/>
<dbReference type="EMBL" id="DVHB01000006">
    <property type="protein sequence ID" value="HIR38789.1"/>
    <property type="molecule type" value="Genomic_DNA"/>
</dbReference>
<dbReference type="Proteomes" id="UP000824179">
    <property type="component" value="Unassembled WGS sequence"/>
</dbReference>
<dbReference type="Pfam" id="PF03572">
    <property type="entry name" value="Peptidase_S41"/>
    <property type="match status" value="1"/>
</dbReference>
<dbReference type="InterPro" id="IPR029045">
    <property type="entry name" value="ClpP/crotonase-like_dom_sf"/>
</dbReference>
<evidence type="ECO:0000313" key="3">
    <source>
        <dbReference type="EMBL" id="HIR38789.1"/>
    </source>
</evidence>
<evidence type="ECO:0000256" key="1">
    <source>
        <dbReference type="SAM" id="Phobius"/>
    </source>
</evidence>
<feature type="transmembrane region" description="Helical" evidence="1">
    <location>
        <begin position="9"/>
        <end position="33"/>
    </location>
</feature>
<evidence type="ECO:0000313" key="4">
    <source>
        <dbReference type="Proteomes" id="UP000824179"/>
    </source>
</evidence>
<comment type="caution">
    <text evidence="3">The sequence shown here is derived from an EMBL/GenBank/DDBJ whole genome shotgun (WGS) entry which is preliminary data.</text>
</comment>
<dbReference type="GO" id="GO:0004175">
    <property type="term" value="F:endopeptidase activity"/>
    <property type="evidence" value="ECO:0007669"/>
    <property type="project" value="TreeGrafter"/>
</dbReference>
<evidence type="ECO:0000259" key="2">
    <source>
        <dbReference type="SMART" id="SM00245"/>
    </source>
</evidence>
<dbReference type="GO" id="GO:0007165">
    <property type="term" value="P:signal transduction"/>
    <property type="evidence" value="ECO:0007669"/>
    <property type="project" value="TreeGrafter"/>
</dbReference>
<dbReference type="GO" id="GO:0030288">
    <property type="term" value="C:outer membrane-bounded periplasmic space"/>
    <property type="evidence" value="ECO:0007669"/>
    <property type="project" value="TreeGrafter"/>
</dbReference>
<protein>
    <recommendedName>
        <fullName evidence="2">Tail specific protease domain-containing protein</fullName>
    </recommendedName>
</protein>
<keyword evidence="1" id="KW-1133">Transmembrane helix</keyword>
<dbReference type="PANTHER" id="PTHR32060">
    <property type="entry name" value="TAIL-SPECIFIC PROTEASE"/>
    <property type="match status" value="1"/>
</dbReference>
<organism evidence="3 4">
    <name type="scientific">Candidatus Coproplasma stercoripullorum</name>
    <dbReference type="NCBI Taxonomy" id="2840751"/>
    <lineage>
        <taxon>Bacteria</taxon>
        <taxon>Bacillati</taxon>
        <taxon>Bacillota</taxon>
        <taxon>Clostridia</taxon>
        <taxon>Eubacteriales</taxon>
        <taxon>Candidatus Coproplasma</taxon>
    </lineage>
</organism>
<dbReference type="SMART" id="SM00245">
    <property type="entry name" value="TSPc"/>
    <property type="match status" value="1"/>
</dbReference>
<sequence length="440" mass="46996">MKNSKTKKIAVTVAAVIGAAAVLVLAFFAGYVVRDAVSGDAADWVLSIIEKYYYQDIDSSEADNIAADAIVDKYLDIYSEYYTAEEYRALQASNGGSSSGVGISYAYIPGTGVTVIGTTGNSPSFRAGLRSGDVILYAEKEGERTYFNSSSDFSAFISELDAGEDATYFTASGETFTFAKEAYSVSYVLLATNDGAWTFTFDDENNMSMVESEGDEIDYLPDGCAYIYLSQFYGKAVEQFEMAAAKMNELGCTSLILDLRNDGGGYVSVMQGISGCFEASAGQLAMKARSGNGSVVEYMAGTADEESILSADTEVYVLANGNTASASEALIGVLISYEIAGYEDIYVSEYSEEYLSAFGVTAESVKSGRTYGKGIMQSTYKNPLTQDALKLTTHQIYWPDGHTIHDVGLSANDGCHTVDAPAPLSGDGEELRLAVQAIFG</sequence>
<reference evidence="3" key="1">
    <citation type="submission" date="2020-10" db="EMBL/GenBank/DDBJ databases">
        <authorList>
            <person name="Gilroy R."/>
        </authorList>
    </citation>
    <scope>NUCLEOTIDE SEQUENCE</scope>
    <source>
        <strain evidence="3">ChiW25-3613</strain>
    </source>
</reference>